<dbReference type="AlphaFoldDB" id="A0A8H3L5Z5"/>
<comment type="caution">
    <text evidence="2">The sequence shown here is derived from an EMBL/GenBank/DDBJ whole genome shotgun (WGS) entry which is preliminary data.</text>
</comment>
<proteinExistence type="predicted"/>
<organism evidence="2 3">
    <name type="scientific">Rhizophagus clarus</name>
    <dbReference type="NCBI Taxonomy" id="94130"/>
    <lineage>
        <taxon>Eukaryota</taxon>
        <taxon>Fungi</taxon>
        <taxon>Fungi incertae sedis</taxon>
        <taxon>Mucoromycota</taxon>
        <taxon>Glomeromycotina</taxon>
        <taxon>Glomeromycetes</taxon>
        <taxon>Glomerales</taxon>
        <taxon>Glomeraceae</taxon>
        <taxon>Rhizophagus</taxon>
    </lineage>
</organism>
<feature type="region of interest" description="Disordered" evidence="1">
    <location>
        <begin position="110"/>
        <end position="129"/>
    </location>
</feature>
<dbReference type="EMBL" id="BLAL01000045">
    <property type="protein sequence ID" value="GES79815.1"/>
    <property type="molecule type" value="Genomic_DNA"/>
</dbReference>
<protein>
    <submittedName>
        <fullName evidence="2">Uncharacterized protein</fullName>
    </submittedName>
</protein>
<dbReference type="Proteomes" id="UP000615446">
    <property type="component" value="Unassembled WGS sequence"/>
</dbReference>
<evidence type="ECO:0000313" key="3">
    <source>
        <dbReference type="Proteomes" id="UP000615446"/>
    </source>
</evidence>
<reference evidence="2" key="1">
    <citation type="submission" date="2019-10" db="EMBL/GenBank/DDBJ databases">
        <title>Conservation and host-specific expression of non-tandemly repeated heterogenous ribosome RNA gene in arbuscular mycorrhizal fungi.</title>
        <authorList>
            <person name="Maeda T."/>
            <person name="Kobayashi Y."/>
            <person name="Nakagawa T."/>
            <person name="Ezawa T."/>
            <person name="Yamaguchi K."/>
            <person name="Bino T."/>
            <person name="Nishimoto Y."/>
            <person name="Shigenobu S."/>
            <person name="Kawaguchi M."/>
        </authorList>
    </citation>
    <scope>NUCLEOTIDE SEQUENCE</scope>
    <source>
        <strain evidence="2">HR1</strain>
    </source>
</reference>
<feature type="compositionally biased region" description="Low complexity" evidence="1">
    <location>
        <begin position="115"/>
        <end position="129"/>
    </location>
</feature>
<evidence type="ECO:0000256" key="1">
    <source>
        <dbReference type="SAM" id="MobiDB-lite"/>
    </source>
</evidence>
<gene>
    <name evidence="2" type="ORF">RCL2_000711100</name>
</gene>
<accession>A0A8H3L5Z5</accession>
<sequence>MSPHEAANILSLLKSLQQDMAEVRDCITALELNDRYMTRIEQHLRLLLPPDIPVTNQSSDMLIDAPVISNSTVTLVSFRPTALPVQTSLNLLSPDFTPSRPVRAPLSAPVVLPETSSPSSTSQTAPSPTQTYNLTLQDSLFSSISPTPSPRNAFNISSFNINGLKTFSHNKIELLNDFFSFKHISFGDVIDTHLHP</sequence>
<evidence type="ECO:0000313" key="2">
    <source>
        <dbReference type="EMBL" id="GES79815.1"/>
    </source>
</evidence>
<name>A0A8H3L5Z5_9GLOM</name>
<dbReference type="OrthoDB" id="2487787at2759"/>